<protein>
    <submittedName>
        <fullName evidence="1">Uncharacterized protein</fullName>
    </submittedName>
</protein>
<name>A0A8H3MA39_9GLOM</name>
<proteinExistence type="predicted"/>
<organism evidence="1 2">
    <name type="scientific">Rhizophagus clarus</name>
    <dbReference type="NCBI Taxonomy" id="94130"/>
    <lineage>
        <taxon>Eukaryota</taxon>
        <taxon>Fungi</taxon>
        <taxon>Fungi incertae sedis</taxon>
        <taxon>Mucoromycota</taxon>
        <taxon>Glomeromycotina</taxon>
        <taxon>Glomeromycetes</taxon>
        <taxon>Glomerales</taxon>
        <taxon>Glomeraceae</taxon>
        <taxon>Rhizophagus</taxon>
    </lineage>
</organism>
<reference evidence="1" key="1">
    <citation type="submission" date="2019-10" db="EMBL/GenBank/DDBJ databases">
        <title>Conservation and host-specific expression of non-tandemly repeated heterogenous ribosome RNA gene in arbuscular mycorrhizal fungi.</title>
        <authorList>
            <person name="Maeda T."/>
            <person name="Kobayashi Y."/>
            <person name="Nakagawa T."/>
            <person name="Ezawa T."/>
            <person name="Yamaguchi K."/>
            <person name="Bino T."/>
            <person name="Nishimoto Y."/>
            <person name="Shigenobu S."/>
            <person name="Kawaguchi M."/>
        </authorList>
    </citation>
    <scope>NUCLEOTIDE SEQUENCE</scope>
    <source>
        <strain evidence="1">HR1</strain>
    </source>
</reference>
<evidence type="ECO:0000313" key="2">
    <source>
        <dbReference type="Proteomes" id="UP000615446"/>
    </source>
</evidence>
<comment type="caution">
    <text evidence="1">The sequence shown here is derived from an EMBL/GenBank/DDBJ whole genome shotgun (WGS) entry which is preliminary data.</text>
</comment>
<dbReference type="Proteomes" id="UP000615446">
    <property type="component" value="Unassembled WGS sequence"/>
</dbReference>
<gene>
    <name evidence="1" type="ORF">RCL2_002797200</name>
</gene>
<dbReference type="EMBL" id="BLAL01000300">
    <property type="protein sequence ID" value="GET01568.1"/>
    <property type="molecule type" value="Genomic_DNA"/>
</dbReference>
<accession>A0A8H3MA39</accession>
<evidence type="ECO:0000313" key="1">
    <source>
        <dbReference type="EMBL" id="GET01568.1"/>
    </source>
</evidence>
<dbReference type="AlphaFoldDB" id="A0A8H3MA39"/>
<sequence length="84" mass="10119">MDIMHMIEDKEDNNRFDKILYCNIAITILRKELQVDLQGVTYGHKDFLFVYNLEMQWRIQNLLKTDRILITILSKKIKIFISNT</sequence>